<organism evidence="3 4">
    <name type="scientific">Shewanella psychrophila</name>
    <dbReference type="NCBI Taxonomy" id="225848"/>
    <lineage>
        <taxon>Bacteria</taxon>
        <taxon>Pseudomonadati</taxon>
        <taxon>Pseudomonadota</taxon>
        <taxon>Gammaproteobacteria</taxon>
        <taxon>Alteromonadales</taxon>
        <taxon>Shewanellaceae</taxon>
        <taxon>Shewanella</taxon>
    </lineage>
</organism>
<sequence length="176" mass="19175">MTDNEELNLHLTDPLDADSDKDNFSDGLEVNLYDTSPLEVADVPVPLVSSTAYSPAENQMGTMAFEDFWPSKGDYDFNDVVINYNTTETKVDGQISKVILKLQPVARGTSYKNALQVSINTPITNIASATMGPVSNAVPLTPIADGNQTMFVIIDDIEDALPTGRPHECLFFSRAT</sequence>
<dbReference type="Proteomes" id="UP000189545">
    <property type="component" value="Chromosome"/>
</dbReference>
<dbReference type="InterPro" id="IPR031025">
    <property type="entry name" value="LruC_dom"/>
</dbReference>
<evidence type="ECO:0000259" key="2">
    <source>
        <dbReference type="Pfam" id="PF16130"/>
    </source>
</evidence>
<name>A0A1S6HQS1_9GAMM</name>
<dbReference type="EMBL" id="CP014782">
    <property type="protein sequence ID" value="AQS37870.1"/>
    <property type="molecule type" value="Genomic_DNA"/>
</dbReference>
<evidence type="ECO:0000256" key="1">
    <source>
        <dbReference type="SAM" id="MobiDB-lite"/>
    </source>
</evidence>
<dbReference type="NCBIfam" id="TIGR04456">
    <property type="entry name" value="LruC_dom"/>
    <property type="match status" value="1"/>
</dbReference>
<proteinExistence type="predicted"/>
<dbReference type="KEGG" id="spsw:Sps_02718"/>
<evidence type="ECO:0000313" key="4">
    <source>
        <dbReference type="Proteomes" id="UP000189545"/>
    </source>
</evidence>
<keyword evidence="4" id="KW-1185">Reference proteome</keyword>
<reference evidence="3 4" key="1">
    <citation type="submission" date="2016-03" db="EMBL/GenBank/DDBJ databases">
        <title>Complete genome sequence of Shewanella psychrophila WP2, a deep sea bacterium isolated from west Pacific sediment.</title>
        <authorList>
            <person name="Xu G."/>
            <person name="Jian H."/>
        </authorList>
    </citation>
    <scope>NUCLEOTIDE SEQUENCE [LARGE SCALE GENOMIC DNA]</scope>
    <source>
        <strain evidence="3 4">WP2</strain>
    </source>
</reference>
<dbReference type="STRING" id="225848.Sps_02718"/>
<feature type="region of interest" description="Disordered" evidence="1">
    <location>
        <begin position="1"/>
        <end position="20"/>
    </location>
</feature>
<protein>
    <recommendedName>
        <fullName evidence="2">DUF4842 domain-containing protein</fullName>
    </recommendedName>
</protein>
<dbReference type="Pfam" id="PF16130">
    <property type="entry name" value="DUF4842"/>
    <property type="match status" value="1"/>
</dbReference>
<dbReference type="AlphaFoldDB" id="A0A1S6HQS1"/>
<feature type="domain" description="DUF4842" evidence="2">
    <location>
        <begin position="93"/>
        <end position="172"/>
    </location>
</feature>
<evidence type="ECO:0000313" key="3">
    <source>
        <dbReference type="EMBL" id="AQS37870.1"/>
    </source>
</evidence>
<accession>A0A1S6HQS1</accession>
<dbReference type="InterPro" id="IPR032295">
    <property type="entry name" value="DUF4842"/>
</dbReference>
<gene>
    <name evidence="3" type="ORF">Sps_02718</name>
</gene>
<dbReference type="RefSeq" id="WP_237158074.1">
    <property type="nucleotide sequence ID" value="NZ_CP014782.1"/>
</dbReference>